<organism evidence="1 2">
    <name type="scientific">Dreissena polymorpha</name>
    <name type="common">Zebra mussel</name>
    <name type="synonym">Mytilus polymorpha</name>
    <dbReference type="NCBI Taxonomy" id="45954"/>
    <lineage>
        <taxon>Eukaryota</taxon>
        <taxon>Metazoa</taxon>
        <taxon>Spiralia</taxon>
        <taxon>Lophotrochozoa</taxon>
        <taxon>Mollusca</taxon>
        <taxon>Bivalvia</taxon>
        <taxon>Autobranchia</taxon>
        <taxon>Heteroconchia</taxon>
        <taxon>Euheterodonta</taxon>
        <taxon>Imparidentia</taxon>
        <taxon>Neoheterodontei</taxon>
        <taxon>Myida</taxon>
        <taxon>Dreissenoidea</taxon>
        <taxon>Dreissenidae</taxon>
        <taxon>Dreissena</taxon>
    </lineage>
</organism>
<accession>A0A9D4JR23</accession>
<gene>
    <name evidence="1" type="ORF">DPMN_121421</name>
</gene>
<evidence type="ECO:0000313" key="2">
    <source>
        <dbReference type="Proteomes" id="UP000828390"/>
    </source>
</evidence>
<dbReference type="Proteomes" id="UP000828390">
    <property type="component" value="Unassembled WGS sequence"/>
</dbReference>
<dbReference type="AlphaFoldDB" id="A0A9D4JR23"/>
<protein>
    <submittedName>
        <fullName evidence="1">Uncharacterized protein</fullName>
    </submittedName>
</protein>
<sequence length="81" mass="9021">MGKDLVHNSGLNILQLPHSESQRLHKIKIKTVRQLAVKHLTVLSHSVLPVISGCQNGHDDISGDKHDTFIDHKTCLDHCLV</sequence>
<keyword evidence="2" id="KW-1185">Reference proteome</keyword>
<comment type="caution">
    <text evidence="1">The sequence shown here is derived from an EMBL/GenBank/DDBJ whole genome shotgun (WGS) entry which is preliminary data.</text>
</comment>
<dbReference type="EMBL" id="JAIWYP010000005">
    <property type="protein sequence ID" value="KAH3819679.1"/>
    <property type="molecule type" value="Genomic_DNA"/>
</dbReference>
<evidence type="ECO:0000313" key="1">
    <source>
        <dbReference type="EMBL" id="KAH3819679.1"/>
    </source>
</evidence>
<proteinExistence type="predicted"/>
<reference evidence="1" key="1">
    <citation type="journal article" date="2019" name="bioRxiv">
        <title>The Genome of the Zebra Mussel, Dreissena polymorpha: A Resource for Invasive Species Research.</title>
        <authorList>
            <person name="McCartney M.A."/>
            <person name="Auch B."/>
            <person name="Kono T."/>
            <person name="Mallez S."/>
            <person name="Zhang Y."/>
            <person name="Obille A."/>
            <person name="Becker A."/>
            <person name="Abrahante J.E."/>
            <person name="Garbe J."/>
            <person name="Badalamenti J.P."/>
            <person name="Herman A."/>
            <person name="Mangelson H."/>
            <person name="Liachko I."/>
            <person name="Sullivan S."/>
            <person name="Sone E.D."/>
            <person name="Koren S."/>
            <person name="Silverstein K.A.T."/>
            <person name="Beckman K.B."/>
            <person name="Gohl D.M."/>
        </authorList>
    </citation>
    <scope>NUCLEOTIDE SEQUENCE</scope>
    <source>
        <strain evidence="1">Duluth1</strain>
        <tissue evidence="1">Whole animal</tissue>
    </source>
</reference>
<name>A0A9D4JR23_DREPO</name>
<reference evidence="1" key="2">
    <citation type="submission" date="2020-11" db="EMBL/GenBank/DDBJ databases">
        <authorList>
            <person name="McCartney M.A."/>
            <person name="Auch B."/>
            <person name="Kono T."/>
            <person name="Mallez S."/>
            <person name="Becker A."/>
            <person name="Gohl D.M."/>
            <person name="Silverstein K.A.T."/>
            <person name="Koren S."/>
            <person name="Bechman K.B."/>
            <person name="Herman A."/>
            <person name="Abrahante J.E."/>
            <person name="Garbe J."/>
        </authorList>
    </citation>
    <scope>NUCLEOTIDE SEQUENCE</scope>
    <source>
        <strain evidence="1">Duluth1</strain>
        <tissue evidence="1">Whole animal</tissue>
    </source>
</reference>